<dbReference type="Proteomes" id="UP000549009">
    <property type="component" value="Unassembled WGS sequence"/>
</dbReference>
<evidence type="ECO:0000313" key="3">
    <source>
        <dbReference type="Proteomes" id="UP000549009"/>
    </source>
</evidence>
<organism evidence="2 3">
    <name type="scientific">Streptomyces spectabilis</name>
    <dbReference type="NCBI Taxonomy" id="68270"/>
    <lineage>
        <taxon>Bacteria</taxon>
        <taxon>Bacillati</taxon>
        <taxon>Actinomycetota</taxon>
        <taxon>Actinomycetes</taxon>
        <taxon>Kitasatosporales</taxon>
        <taxon>Streptomycetaceae</taxon>
        <taxon>Streptomyces</taxon>
    </lineage>
</organism>
<name>A0A7W8B4Y3_STRST</name>
<proteinExistence type="predicted"/>
<gene>
    <name evidence="2" type="ORF">FHS40_009127</name>
</gene>
<dbReference type="AlphaFoldDB" id="A0A7W8B4Y3"/>
<keyword evidence="3" id="KW-1185">Reference proteome</keyword>
<protein>
    <submittedName>
        <fullName evidence="2">Uncharacterized protein</fullName>
    </submittedName>
</protein>
<sequence length="37" mass="4047">MTEVPALDIEEGDDDEADVEDLDAGEDDFYADALEDV</sequence>
<feature type="region of interest" description="Disordered" evidence="1">
    <location>
        <begin position="1"/>
        <end position="23"/>
    </location>
</feature>
<evidence type="ECO:0000256" key="1">
    <source>
        <dbReference type="SAM" id="MobiDB-lite"/>
    </source>
</evidence>
<feature type="compositionally biased region" description="Acidic residues" evidence="1">
    <location>
        <begin position="8"/>
        <end position="23"/>
    </location>
</feature>
<comment type="caution">
    <text evidence="2">The sequence shown here is derived from an EMBL/GenBank/DDBJ whole genome shotgun (WGS) entry which is preliminary data.</text>
</comment>
<accession>A0A7W8B4Y3</accession>
<evidence type="ECO:0000313" key="2">
    <source>
        <dbReference type="EMBL" id="MBB5109997.1"/>
    </source>
</evidence>
<reference evidence="2 3" key="1">
    <citation type="submission" date="2020-08" db="EMBL/GenBank/DDBJ databases">
        <title>Genomic Encyclopedia of Type Strains, Phase III (KMG-III): the genomes of soil and plant-associated and newly described type strains.</title>
        <authorList>
            <person name="Whitman W."/>
        </authorList>
    </citation>
    <scope>NUCLEOTIDE SEQUENCE [LARGE SCALE GENOMIC DNA]</scope>
    <source>
        <strain evidence="2 3">CECT 3146</strain>
    </source>
</reference>
<dbReference type="EMBL" id="JACHJD010000054">
    <property type="protein sequence ID" value="MBB5109997.1"/>
    <property type="molecule type" value="Genomic_DNA"/>
</dbReference>